<dbReference type="RefSeq" id="WP_105015323.1">
    <property type="nucleotide sequence ID" value="NZ_MSCN01000001.1"/>
</dbReference>
<keyword evidence="3 6" id="KW-0732">Signal</keyword>
<evidence type="ECO:0000256" key="1">
    <source>
        <dbReference type="ARBA" id="ARBA00004442"/>
    </source>
</evidence>
<reference evidence="9 10" key="1">
    <citation type="submission" date="2016-12" db="EMBL/GenBank/DDBJ databases">
        <title>Trade-off between light-utilization and light-protection in marine flavobacteria.</title>
        <authorList>
            <person name="Kumagai Y."/>
            <person name="Yoshizawa S."/>
            <person name="Kogure K."/>
            <person name="Iwasaki W."/>
        </authorList>
    </citation>
    <scope>NUCLEOTIDE SEQUENCE [LARGE SCALE GENOMIC DNA]</scope>
    <source>
        <strain evidence="9 10">NBRC 108759</strain>
    </source>
</reference>
<protein>
    <submittedName>
        <fullName evidence="9">RagB/SusD family nutrient uptake outer membrane protein</fullName>
    </submittedName>
</protein>
<comment type="similarity">
    <text evidence="2">Belongs to the SusD family.</text>
</comment>
<dbReference type="CDD" id="cd08977">
    <property type="entry name" value="SusD"/>
    <property type="match status" value="1"/>
</dbReference>
<proteinExistence type="inferred from homology"/>
<feature type="chain" id="PRO_5015422890" evidence="6">
    <location>
        <begin position="24"/>
        <end position="524"/>
    </location>
</feature>
<keyword evidence="5" id="KW-0998">Cell outer membrane</keyword>
<dbReference type="Gene3D" id="1.10.3780.10">
    <property type="entry name" value="SusD-like"/>
    <property type="match status" value="1"/>
</dbReference>
<comment type="subcellular location">
    <subcellularLocation>
        <location evidence="1">Cell outer membrane</location>
    </subcellularLocation>
</comment>
<gene>
    <name evidence="9" type="ORF">BTO18_05810</name>
</gene>
<sequence>MKKLKNKFLIVLFSLFAVNSINLSCTNDLNTKPEIELSLEELLAQDPKAVEGILSRLYGSFALSGADGPGSSDISDDAGESPFLRGIVNLQDFAADAMKNRWGDNGLDQLTTTSNWTSENKFFRYLFNRIFFTIPQCNNLLTILPNVEVNDKEIITSEVRFLRSLAYFYLVDVFGKGVLATEINYGQGTPLPEASRIELFEYIETELLAIEPLLPAVNTYGRATKGAAQMLLAKLYLNAEVYTGTERYADAANYANKVITEGTYTLDANFVDVFSGDNENSTEIIFPLIADAEVSQSFGNTTYIVNGSLLADTTPLADFGATDGWGGHRSSKAWYGLYGDLSTSNDERSKLFWTTGHSFEMNDYREWTDGYPSVKFRNTSSTGSSGATAFSSTDFPLFRLADAYLMYAECAIKNASGTDINTALTYVNLVRGRAKADLVNLIDIQGNGPNGLPFIINERARELNLEGHRRTDLIRFNLFTGNTYLWPWKGGVKDGTSIPSTYKLYPIPSSALQANPNLSQNPGF</sequence>
<feature type="signal peptide" evidence="6">
    <location>
        <begin position="1"/>
        <end position="23"/>
    </location>
</feature>
<keyword evidence="4" id="KW-0472">Membrane</keyword>
<dbReference type="AlphaFoldDB" id="A0A2S7WM97"/>
<keyword evidence="10" id="KW-1185">Reference proteome</keyword>
<dbReference type="SUPFAM" id="SSF48452">
    <property type="entry name" value="TPR-like"/>
    <property type="match status" value="1"/>
</dbReference>
<dbReference type="Pfam" id="PF07980">
    <property type="entry name" value="SusD_RagB"/>
    <property type="match status" value="1"/>
</dbReference>
<dbReference type="GO" id="GO:0009279">
    <property type="term" value="C:cell outer membrane"/>
    <property type="evidence" value="ECO:0007669"/>
    <property type="project" value="UniProtKB-SubCell"/>
</dbReference>
<evidence type="ECO:0000259" key="7">
    <source>
        <dbReference type="Pfam" id="PF07980"/>
    </source>
</evidence>
<comment type="caution">
    <text evidence="9">The sequence shown here is derived from an EMBL/GenBank/DDBJ whole genome shotgun (WGS) entry which is preliminary data.</text>
</comment>
<evidence type="ECO:0000256" key="5">
    <source>
        <dbReference type="ARBA" id="ARBA00023237"/>
    </source>
</evidence>
<dbReference type="OrthoDB" id="5694214at2"/>
<evidence type="ECO:0000256" key="6">
    <source>
        <dbReference type="SAM" id="SignalP"/>
    </source>
</evidence>
<evidence type="ECO:0000259" key="8">
    <source>
        <dbReference type="Pfam" id="PF14322"/>
    </source>
</evidence>
<evidence type="ECO:0000313" key="10">
    <source>
        <dbReference type="Proteomes" id="UP000238882"/>
    </source>
</evidence>
<dbReference type="Gene3D" id="1.25.40.10">
    <property type="entry name" value="Tetratricopeptide repeat domain"/>
    <property type="match status" value="1"/>
</dbReference>
<evidence type="ECO:0000256" key="3">
    <source>
        <dbReference type="ARBA" id="ARBA00022729"/>
    </source>
</evidence>
<dbReference type="EMBL" id="MSCN01000001">
    <property type="protein sequence ID" value="PQJ78728.1"/>
    <property type="molecule type" value="Genomic_DNA"/>
</dbReference>
<dbReference type="InterPro" id="IPR012944">
    <property type="entry name" value="SusD_RagB_dom"/>
</dbReference>
<evidence type="ECO:0000313" key="9">
    <source>
        <dbReference type="EMBL" id="PQJ78728.1"/>
    </source>
</evidence>
<name>A0A2S7WM97_9FLAO</name>
<evidence type="ECO:0000256" key="2">
    <source>
        <dbReference type="ARBA" id="ARBA00006275"/>
    </source>
</evidence>
<evidence type="ECO:0000256" key="4">
    <source>
        <dbReference type="ARBA" id="ARBA00023136"/>
    </source>
</evidence>
<organism evidence="9 10">
    <name type="scientific">Polaribacter porphyrae</name>
    <dbReference type="NCBI Taxonomy" id="1137780"/>
    <lineage>
        <taxon>Bacteria</taxon>
        <taxon>Pseudomonadati</taxon>
        <taxon>Bacteroidota</taxon>
        <taxon>Flavobacteriia</taxon>
        <taxon>Flavobacteriales</taxon>
        <taxon>Flavobacteriaceae</taxon>
    </lineage>
</organism>
<dbReference type="Pfam" id="PF14322">
    <property type="entry name" value="SusD-like_3"/>
    <property type="match status" value="1"/>
</dbReference>
<dbReference type="Gene3D" id="1.25.40.390">
    <property type="match status" value="1"/>
</dbReference>
<dbReference type="Proteomes" id="UP000238882">
    <property type="component" value="Unassembled WGS sequence"/>
</dbReference>
<dbReference type="InterPro" id="IPR011990">
    <property type="entry name" value="TPR-like_helical_dom_sf"/>
</dbReference>
<dbReference type="InterPro" id="IPR033985">
    <property type="entry name" value="SusD-like_N"/>
</dbReference>
<feature type="domain" description="RagB/SusD" evidence="7">
    <location>
        <begin position="363"/>
        <end position="524"/>
    </location>
</feature>
<feature type="domain" description="SusD-like N-terminal" evidence="8">
    <location>
        <begin position="100"/>
        <end position="237"/>
    </location>
</feature>
<accession>A0A2S7WM97</accession>